<evidence type="ECO:0000256" key="1">
    <source>
        <dbReference type="SAM" id="MobiDB-lite"/>
    </source>
</evidence>
<reference evidence="2" key="1">
    <citation type="submission" date="2015-04" db="UniProtKB">
        <authorList>
            <consortium name="EnsemblPlants"/>
        </authorList>
    </citation>
    <scope>IDENTIFICATION</scope>
</reference>
<feature type="compositionally biased region" description="Basic residues" evidence="1">
    <location>
        <begin position="1"/>
        <end position="14"/>
    </location>
</feature>
<protein>
    <submittedName>
        <fullName evidence="2">Uncharacterized protein</fullName>
    </submittedName>
</protein>
<proteinExistence type="predicted"/>
<feature type="region of interest" description="Disordered" evidence="1">
    <location>
        <begin position="1"/>
        <end position="29"/>
    </location>
</feature>
<dbReference type="Proteomes" id="UP000026961">
    <property type="component" value="Chromosome 7"/>
</dbReference>
<name>A0A0E0AF10_9ORYZ</name>
<dbReference type="AlphaFoldDB" id="A0A0E0AF10"/>
<dbReference type="HOGENOM" id="CLU_2201091_0_0_1"/>
<dbReference type="EnsemblPlants" id="OGLUM07G00480.1">
    <property type="protein sequence ID" value="OGLUM07G00480.1"/>
    <property type="gene ID" value="OGLUM07G00480"/>
</dbReference>
<dbReference type="Gramene" id="OGLUM07G00480.1">
    <property type="protein sequence ID" value="OGLUM07G00480.1"/>
    <property type="gene ID" value="OGLUM07G00480"/>
</dbReference>
<accession>A0A0E0AF10</accession>
<organism evidence="2">
    <name type="scientific">Oryza glumipatula</name>
    <dbReference type="NCBI Taxonomy" id="40148"/>
    <lineage>
        <taxon>Eukaryota</taxon>
        <taxon>Viridiplantae</taxon>
        <taxon>Streptophyta</taxon>
        <taxon>Embryophyta</taxon>
        <taxon>Tracheophyta</taxon>
        <taxon>Spermatophyta</taxon>
        <taxon>Magnoliopsida</taxon>
        <taxon>Liliopsida</taxon>
        <taxon>Poales</taxon>
        <taxon>Poaceae</taxon>
        <taxon>BOP clade</taxon>
        <taxon>Oryzoideae</taxon>
        <taxon>Oryzeae</taxon>
        <taxon>Oryzinae</taxon>
        <taxon>Oryza</taxon>
    </lineage>
</organism>
<keyword evidence="3" id="KW-1185">Reference proteome</keyword>
<reference evidence="2" key="2">
    <citation type="submission" date="2018-05" db="EMBL/GenBank/DDBJ databases">
        <title>OgluRS3 (Oryza glumaepatula Reference Sequence Version 3).</title>
        <authorList>
            <person name="Zhang J."/>
            <person name="Kudrna D."/>
            <person name="Lee S."/>
            <person name="Talag J."/>
            <person name="Welchert J."/>
            <person name="Wing R.A."/>
        </authorList>
    </citation>
    <scope>NUCLEOTIDE SEQUENCE [LARGE SCALE GENOMIC DNA]</scope>
</reference>
<sequence length="108" mass="12416">MARWTSRSRSRRAARVVACGGPPDEKGWQQDRGREEFAIVDGGTVYPGWTTSRVAAPTAGASLHREPRRSIGERAVWTLHFFVKGRRMDWSRPMRKRRRSKVLSFKTC</sequence>
<evidence type="ECO:0000313" key="2">
    <source>
        <dbReference type="EnsemblPlants" id="OGLUM07G00480.1"/>
    </source>
</evidence>
<evidence type="ECO:0000313" key="3">
    <source>
        <dbReference type="Proteomes" id="UP000026961"/>
    </source>
</evidence>